<protein>
    <submittedName>
        <fullName evidence="2">Uncharacterized protein</fullName>
    </submittedName>
</protein>
<feature type="transmembrane region" description="Helical" evidence="1">
    <location>
        <begin position="6"/>
        <end position="23"/>
    </location>
</feature>
<dbReference type="Proteomes" id="UP000037432">
    <property type="component" value="Unassembled WGS sequence"/>
</dbReference>
<evidence type="ECO:0000313" key="2">
    <source>
        <dbReference type="EMBL" id="KMS76945.1"/>
    </source>
</evidence>
<dbReference type="RefSeq" id="WP_048579543.1">
    <property type="nucleotide sequence ID" value="NZ_LFNT01000002.1"/>
</dbReference>
<keyword evidence="1" id="KW-0472">Membrane</keyword>
<keyword evidence="1" id="KW-0812">Transmembrane</keyword>
<feature type="transmembrane region" description="Helical" evidence="1">
    <location>
        <begin position="58"/>
        <end position="75"/>
    </location>
</feature>
<dbReference type="EMBL" id="LFNT01000002">
    <property type="protein sequence ID" value="KMS76945.1"/>
    <property type="molecule type" value="Genomic_DNA"/>
</dbReference>
<gene>
    <name evidence="2" type="ORF">ACM01_03730</name>
</gene>
<proteinExistence type="predicted"/>
<keyword evidence="1" id="KW-1133">Transmembrane helix</keyword>
<comment type="caution">
    <text evidence="2">The sequence shown here is derived from an EMBL/GenBank/DDBJ whole genome shotgun (WGS) entry which is preliminary data.</text>
</comment>
<dbReference type="AlphaFoldDB" id="A0A0J8CG25"/>
<feature type="transmembrane region" description="Helical" evidence="1">
    <location>
        <begin position="35"/>
        <end position="52"/>
    </location>
</feature>
<name>A0A0J8CG25_STRVR</name>
<sequence>MLIAIAALGITVFCLTLWSSVTVARMQGIPAWRRYLPLSLFLIAGGASLLRAFGIPEIANSVAFPFNLAAILLSLREIRAQRVKSRVSLPAS</sequence>
<dbReference type="OrthoDB" id="4252265at2"/>
<accession>A0A0J8CG25</accession>
<evidence type="ECO:0000313" key="3">
    <source>
        <dbReference type="Proteomes" id="UP000037432"/>
    </source>
</evidence>
<dbReference type="PATRIC" id="fig|1938.3.peg.363"/>
<organism evidence="2 3">
    <name type="scientific">Streptomyces viridochromogenes</name>
    <dbReference type="NCBI Taxonomy" id="1938"/>
    <lineage>
        <taxon>Bacteria</taxon>
        <taxon>Bacillati</taxon>
        <taxon>Actinomycetota</taxon>
        <taxon>Actinomycetes</taxon>
        <taxon>Kitasatosporales</taxon>
        <taxon>Streptomycetaceae</taxon>
        <taxon>Streptomyces</taxon>
    </lineage>
</organism>
<reference evidence="2 3" key="1">
    <citation type="submission" date="2015-06" db="EMBL/GenBank/DDBJ databases">
        <authorList>
            <person name="Ju K.-S."/>
            <person name="Doroghazi J.R."/>
            <person name="Metcalf W.W."/>
        </authorList>
    </citation>
    <scope>NUCLEOTIDE SEQUENCE [LARGE SCALE GENOMIC DNA]</scope>
    <source>
        <strain evidence="2 3">NRRL 3414</strain>
    </source>
</reference>
<evidence type="ECO:0000256" key="1">
    <source>
        <dbReference type="SAM" id="Phobius"/>
    </source>
</evidence>